<reference evidence="1 2" key="2">
    <citation type="journal article" date="2013" name="PLoS Genet.">
        <title>Comparative genome structure, secondary metabolite, and effector coding capacity across Cochliobolus pathogens.</title>
        <authorList>
            <person name="Condon B.J."/>
            <person name="Leng Y."/>
            <person name="Wu D."/>
            <person name="Bushley K.E."/>
            <person name="Ohm R.A."/>
            <person name="Otillar R."/>
            <person name="Martin J."/>
            <person name="Schackwitz W."/>
            <person name="Grimwood J."/>
            <person name="MohdZainudin N."/>
            <person name="Xue C."/>
            <person name="Wang R."/>
            <person name="Manning V.A."/>
            <person name="Dhillon B."/>
            <person name="Tu Z.J."/>
            <person name="Steffenson B.J."/>
            <person name="Salamov A."/>
            <person name="Sun H."/>
            <person name="Lowry S."/>
            <person name="LaButti K."/>
            <person name="Han J."/>
            <person name="Copeland A."/>
            <person name="Lindquist E."/>
            <person name="Barry K."/>
            <person name="Schmutz J."/>
            <person name="Baker S.E."/>
            <person name="Ciuffetti L.M."/>
            <person name="Grigoriev I.V."/>
            <person name="Zhong S."/>
            <person name="Turgeon B.G."/>
        </authorList>
    </citation>
    <scope>NUCLEOTIDE SEQUENCE [LARGE SCALE GENOMIC DNA]</scope>
    <source>
        <strain evidence="2">28A</strain>
    </source>
</reference>
<gene>
    <name evidence="1" type="ORF">SETTUDRAFT_166079</name>
</gene>
<dbReference type="AlphaFoldDB" id="R0I8I5"/>
<reference evidence="1 2" key="1">
    <citation type="journal article" date="2012" name="PLoS Pathog.">
        <title>Diverse lifestyles and strategies of plant pathogenesis encoded in the genomes of eighteen Dothideomycetes fungi.</title>
        <authorList>
            <person name="Ohm R.A."/>
            <person name="Feau N."/>
            <person name="Henrissat B."/>
            <person name="Schoch C.L."/>
            <person name="Horwitz B.A."/>
            <person name="Barry K.W."/>
            <person name="Condon B.J."/>
            <person name="Copeland A.C."/>
            <person name="Dhillon B."/>
            <person name="Glaser F."/>
            <person name="Hesse C.N."/>
            <person name="Kosti I."/>
            <person name="LaButti K."/>
            <person name="Lindquist E.A."/>
            <person name="Lucas S."/>
            <person name="Salamov A.A."/>
            <person name="Bradshaw R.E."/>
            <person name="Ciuffetti L."/>
            <person name="Hamelin R.C."/>
            <person name="Kema G.H.J."/>
            <person name="Lawrence C."/>
            <person name="Scott J.A."/>
            <person name="Spatafora J.W."/>
            <person name="Turgeon B.G."/>
            <person name="de Wit P.J.G.M."/>
            <person name="Zhong S."/>
            <person name="Goodwin S.B."/>
            <person name="Grigoriev I.V."/>
        </authorList>
    </citation>
    <scope>NUCLEOTIDE SEQUENCE [LARGE SCALE GENOMIC DNA]</scope>
    <source>
        <strain evidence="2">28A</strain>
    </source>
</reference>
<accession>R0I8I5</accession>
<dbReference type="Proteomes" id="UP000016935">
    <property type="component" value="Unassembled WGS sequence"/>
</dbReference>
<sequence>MGLRQVKTKHKRDKAPHEYLELWEKLCAQKFHEVVDDAVSLPPGGACMKIEVGSGEAGSTLGRG</sequence>
<dbReference type="RefSeq" id="XP_008031091.1">
    <property type="nucleotide sequence ID" value="XM_008032900.1"/>
</dbReference>
<evidence type="ECO:0000313" key="2">
    <source>
        <dbReference type="Proteomes" id="UP000016935"/>
    </source>
</evidence>
<keyword evidence="2" id="KW-1185">Reference proteome</keyword>
<proteinExistence type="predicted"/>
<dbReference type="EMBL" id="KB908866">
    <property type="protein sequence ID" value="EOA81701.1"/>
    <property type="molecule type" value="Genomic_DNA"/>
</dbReference>
<evidence type="ECO:0000313" key="1">
    <source>
        <dbReference type="EMBL" id="EOA81701.1"/>
    </source>
</evidence>
<dbReference type="HOGENOM" id="CLU_2869058_0_0_1"/>
<dbReference type="GeneID" id="19399689"/>
<protein>
    <submittedName>
        <fullName evidence="1">Uncharacterized protein</fullName>
    </submittedName>
</protein>
<name>R0I8I5_EXST2</name>
<organism evidence="1 2">
    <name type="scientific">Exserohilum turcicum (strain 28A)</name>
    <name type="common">Northern leaf blight fungus</name>
    <name type="synonym">Setosphaeria turcica</name>
    <dbReference type="NCBI Taxonomy" id="671987"/>
    <lineage>
        <taxon>Eukaryota</taxon>
        <taxon>Fungi</taxon>
        <taxon>Dikarya</taxon>
        <taxon>Ascomycota</taxon>
        <taxon>Pezizomycotina</taxon>
        <taxon>Dothideomycetes</taxon>
        <taxon>Pleosporomycetidae</taxon>
        <taxon>Pleosporales</taxon>
        <taxon>Pleosporineae</taxon>
        <taxon>Pleosporaceae</taxon>
        <taxon>Exserohilum</taxon>
    </lineage>
</organism>